<dbReference type="GO" id="GO:0004252">
    <property type="term" value="F:serine-type endopeptidase activity"/>
    <property type="evidence" value="ECO:0007669"/>
    <property type="project" value="InterPro"/>
</dbReference>
<evidence type="ECO:0000256" key="1">
    <source>
        <dbReference type="ARBA" id="ARBA00004141"/>
    </source>
</evidence>
<feature type="compositionally biased region" description="Low complexity" evidence="6">
    <location>
        <begin position="18"/>
        <end position="38"/>
    </location>
</feature>
<feature type="transmembrane region" description="Helical" evidence="7">
    <location>
        <begin position="211"/>
        <end position="233"/>
    </location>
</feature>
<feature type="region of interest" description="Disordered" evidence="6">
    <location>
        <begin position="1"/>
        <end position="38"/>
    </location>
</feature>
<feature type="region of interest" description="Disordered" evidence="6">
    <location>
        <begin position="73"/>
        <end position="94"/>
    </location>
</feature>
<keyword evidence="4 7" id="KW-1133">Transmembrane helix</keyword>
<evidence type="ECO:0000256" key="7">
    <source>
        <dbReference type="SAM" id="Phobius"/>
    </source>
</evidence>
<evidence type="ECO:0000256" key="2">
    <source>
        <dbReference type="ARBA" id="ARBA00009045"/>
    </source>
</evidence>
<keyword evidence="10" id="KW-1185">Reference proteome</keyword>
<dbReference type="AlphaFoldDB" id="A0AAD4K2L9"/>
<feature type="domain" description="Peptidase S54 rhomboid" evidence="8">
    <location>
        <begin position="147"/>
        <end position="299"/>
    </location>
</feature>
<organism evidence="9 10">
    <name type="scientific">Drosophila rubida</name>
    <dbReference type="NCBI Taxonomy" id="30044"/>
    <lineage>
        <taxon>Eukaryota</taxon>
        <taxon>Metazoa</taxon>
        <taxon>Ecdysozoa</taxon>
        <taxon>Arthropoda</taxon>
        <taxon>Hexapoda</taxon>
        <taxon>Insecta</taxon>
        <taxon>Pterygota</taxon>
        <taxon>Neoptera</taxon>
        <taxon>Endopterygota</taxon>
        <taxon>Diptera</taxon>
        <taxon>Brachycera</taxon>
        <taxon>Muscomorpha</taxon>
        <taxon>Ephydroidea</taxon>
        <taxon>Drosophilidae</taxon>
        <taxon>Drosophila</taxon>
    </lineage>
</organism>
<name>A0AAD4K2L9_9MUSC</name>
<feature type="transmembrane region" description="Helical" evidence="7">
    <location>
        <begin position="240"/>
        <end position="259"/>
    </location>
</feature>
<proteinExistence type="inferred from homology"/>
<accession>A0AAD4K2L9</accession>
<feature type="non-terminal residue" evidence="9">
    <location>
        <position position="1"/>
    </location>
</feature>
<evidence type="ECO:0000313" key="9">
    <source>
        <dbReference type="EMBL" id="KAH8372508.1"/>
    </source>
</evidence>
<evidence type="ECO:0000256" key="3">
    <source>
        <dbReference type="ARBA" id="ARBA00022692"/>
    </source>
</evidence>
<feature type="compositionally biased region" description="Polar residues" evidence="6">
    <location>
        <begin position="73"/>
        <end position="87"/>
    </location>
</feature>
<feature type="transmembrane region" description="Helical" evidence="7">
    <location>
        <begin position="112"/>
        <end position="131"/>
    </location>
</feature>
<dbReference type="PANTHER" id="PTHR45840:SF2">
    <property type="entry name" value="PROTEIN RHOMBOID-RELATED"/>
    <property type="match status" value="1"/>
</dbReference>
<dbReference type="Proteomes" id="UP001200034">
    <property type="component" value="Unassembled WGS sequence"/>
</dbReference>
<dbReference type="Pfam" id="PF01694">
    <property type="entry name" value="Rhomboid"/>
    <property type="match status" value="1"/>
</dbReference>
<sequence length="358" mass="38870">LSGAPSQGRRPKNRRGNAKASSSNSSSSSRNSKNNGNKSEMLSATVLQMPPHSQSRNSGLVLGVCLDQLMQQPTSRPAATMTATQSLPGELDDDSKEKQLTSRSMLCWPPPYFILLVSLLEILVFVYAGSAPPEDSSLIYRPDRRLQLWRFVSYALLHASWLHLGFNVFTQLLYGLPLELLHGSGRTAVVYLAGVLAGSLGTSVVDSTVYLVGASGGVYALLAAQLANVLLNFGHMRHGLAQLLAVIIFVSCDLGYTLYCRQMALVEYQPGASPMITVSYIAHMTGALAGLSMGLFLLRQLDGSLRPRLLRWLALGVWTTFSGFAFAFNLVNTVTAQLLAEEEGEVIKQHLLHDLGME</sequence>
<dbReference type="GO" id="GO:0016020">
    <property type="term" value="C:membrane"/>
    <property type="evidence" value="ECO:0007669"/>
    <property type="project" value="UniProtKB-SubCell"/>
</dbReference>
<keyword evidence="3 7" id="KW-0812">Transmembrane</keyword>
<evidence type="ECO:0000259" key="8">
    <source>
        <dbReference type="Pfam" id="PF01694"/>
    </source>
</evidence>
<evidence type="ECO:0000313" key="10">
    <source>
        <dbReference type="Proteomes" id="UP001200034"/>
    </source>
</evidence>
<comment type="subcellular location">
    <subcellularLocation>
        <location evidence="1">Membrane</location>
        <topology evidence="1">Multi-pass membrane protein</topology>
    </subcellularLocation>
</comment>
<comment type="similarity">
    <text evidence="2">Belongs to the peptidase S54 family.</text>
</comment>
<dbReference type="SUPFAM" id="SSF144091">
    <property type="entry name" value="Rhomboid-like"/>
    <property type="match status" value="1"/>
</dbReference>
<dbReference type="PANTHER" id="PTHR45840">
    <property type="entry name" value="RHOMBOID-RELATED PROTEIN"/>
    <property type="match status" value="1"/>
</dbReference>
<keyword evidence="5 7" id="KW-0472">Membrane</keyword>
<dbReference type="EMBL" id="JAJJHW010002585">
    <property type="protein sequence ID" value="KAH8372508.1"/>
    <property type="molecule type" value="Genomic_DNA"/>
</dbReference>
<evidence type="ECO:0000256" key="5">
    <source>
        <dbReference type="ARBA" id="ARBA00023136"/>
    </source>
</evidence>
<dbReference type="InterPro" id="IPR022764">
    <property type="entry name" value="Peptidase_S54_rhomboid_dom"/>
</dbReference>
<feature type="transmembrane region" description="Helical" evidence="7">
    <location>
        <begin position="310"/>
        <end position="331"/>
    </location>
</feature>
<feature type="transmembrane region" description="Helical" evidence="7">
    <location>
        <begin position="279"/>
        <end position="298"/>
    </location>
</feature>
<feature type="transmembrane region" description="Helical" evidence="7">
    <location>
        <begin position="188"/>
        <end position="205"/>
    </location>
</feature>
<evidence type="ECO:0000256" key="6">
    <source>
        <dbReference type="SAM" id="MobiDB-lite"/>
    </source>
</evidence>
<comment type="caution">
    <text evidence="9">The sequence shown here is derived from an EMBL/GenBank/DDBJ whole genome shotgun (WGS) entry which is preliminary data.</text>
</comment>
<dbReference type="Gene3D" id="1.20.1540.10">
    <property type="entry name" value="Rhomboid-like"/>
    <property type="match status" value="1"/>
</dbReference>
<evidence type="ECO:0000256" key="4">
    <source>
        <dbReference type="ARBA" id="ARBA00022989"/>
    </source>
</evidence>
<dbReference type="InterPro" id="IPR035952">
    <property type="entry name" value="Rhomboid-like_sf"/>
</dbReference>
<dbReference type="InterPro" id="IPR051739">
    <property type="entry name" value="Rhomboid_IM_Serine_Proteases"/>
</dbReference>
<reference evidence="9" key="1">
    <citation type="journal article" date="2021" name="Mol. Ecol. Resour.">
        <title>Phylogenomic analyses of the genus Drosophila reveals genomic signals of climate adaptation.</title>
        <authorList>
            <person name="Li F."/>
            <person name="Rane R.V."/>
            <person name="Luria V."/>
            <person name="Xiong Z."/>
            <person name="Chen J."/>
            <person name="Li Z."/>
            <person name="Catullo R.A."/>
            <person name="Griffin P.C."/>
            <person name="Schiffer M."/>
            <person name="Pearce S."/>
            <person name="Lee S.F."/>
            <person name="McElroy K."/>
            <person name="Stocker A."/>
            <person name="Shirriffs J."/>
            <person name="Cockerell F."/>
            <person name="Coppin C."/>
            <person name="Sgro C.M."/>
            <person name="Karger A."/>
            <person name="Cain J.W."/>
            <person name="Weber J.A."/>
            <person name="Santpere G."/>
            <person name="Kirschner M.W."/>
            <person name="Hoffmann A.A."/>
            <person name="Oakeshott J.G."/>
            <person name="Zhang G."/>
        </authorList>
    </citation>
    <scope>NUCLEOTIDE SEQUENCE</scope>
    <source>
        <strain evidence="9">BGI-SZ-2011g</strain>
    </source>
</reference>
<feature type="non-terminal residue" evidence="9">
    <location>
        <position position="358"/>
    </location>
</feature>
<protein>
    <recommendedName>
        <fullName evidence="8">Peptidase S54 rhomboid domain-containing protein</fullName>
    </recommendedName>
</protein>
<feature type="transmembrane region" description="Helical" evidence="7">
    <location>
        <begin position="151"/>
        <end position="176"/>
    </location>
</feature>
<gene>
    <name evidence="9" type="ORF">KR093_011840</name>
</gene>